<dbReference type="Pfam" id="PF04548">
    <property type="entry name" value="AIG1"/>
    <property type="match status" value="1"/>
</dbReference>
<evidence type="ECO:0000256" key="3">
    <source>
        <dbReference type="ARBA" id="ARBA00023134"/>
    </source>
</evidence>
<evidence type="ECO:0000256" key="2">
    <source>
        <dbReference type="ARBA" id="ARBA00022741"/>
    </source>
</evidence>
<sequence length="336" mass="38403">MNTSTKELNAVLVGSKSSRKCLVGNIILGRQAFDPRDVTSHCERGERKIFGRTVTLVTSPGWLRGYTLYHTPELFKNEAILSVTLCPPGLHSFILVINAELPFKKESKKATREHLQHFFGDKVWDHTIVAFSQRGQIGHTTIEDYITREGAPLQSLLEACGNRYLTLYDDGANNDVKVKELFEKIDALVAKNGWYEADNTLLQMSEDKQTSGSSEGEKEQMEHRHEDDFETYFGASSKGDAASGPLNRWMGLLEREWSRREVAMEQAWTYFYKDGNADSEPDRYRLLKSREKVRLWLKTQHTSSALGTDSGIDSNTIEKSEEEILREDYRKTVERH</sequence>
<dbReference type="Gene3D" id="3.40.50.300">
    <property type="entry name" value="P-loop containing nucleotide triphosphate hydrolases"/>
    <property type="match status" value="1"/>
</dbReference>
<evidence type="ECO:0000259" key="4">
    <source>
        <dbReference type="PROSITE" id="PS51720"/>
    </source>
</evidence>
<comment type="similarity">
    <text evidence="1">Belongs to the TRAFAC class TrmE-Era-EngA-EngB-Septin-like GTPase superfamily. AIG1/Toc34/Toc159-like paraseptin GTPase family. IAN subfamily.</text>
</comment>
<dbReference type="PANTHER" id="PTHR10903:SF170">
    <property type="entry name" value="GTPASE IMAP FAMILY MEMBER 7"/>
    <property type="match status" value="1"/>
</dbReference>
<accession>A0A5J5CL11</accession>
<dbReference type="PANTHER" id="PTHR10903">
    <property type="entry name" value="GTPASE, IMAP FAMILY MEMBER-RELATED"/>
    <property type="match status" value="1"/>
</dbReference>
<reference evidence="5 6" key="1">
    <citation type="submission" date="2019-08" db="EMBL/GenBank/DDBJ databases">
        <title>A chromosome-level genome assembly, high-density linkage maps, and genome scans reveal the genomic architecture of hybrid incompatibilities underlying speciation via character displacement in darters (Percidae: Etheostominae).</title>
        <authorList>
            <person name="Moran R.L."/>
            <person name="Catchen J.M."/>
            <person name="Fuller R.C."/>
        </authorList>
    </citation>
    <scope>NUCLEOTIDE SEQUENCE [LARGE SCALE GENOMIC DNA]</scope>
    <source>
        <strain evidence="5">EspeVRDwgs_2016</strain>
        <tissue evidence="5">Muscle</tissue>
    </source>
</reference>
<evidence type="ECO:0000313" key="6">
    <source>
        <dbReference type="Proteomes" id="UP000327493"/>
    </source>
</evidence>
<name>A0A5J5CL11_9PERO</name>
<proteinExistence type="inferred from homology"/>
<dbReference type="GO" id="GO:0005525">
    <property type="term" value="F:GTP binding"/>
    <property type="evidence" value="ECO:0007669"/>
    <property type="project" value="UniProtKB-KW"/>
</dbReference>
<dbReference type="AlphaFoldDB" id="A0A5J5CL11"/>
<keyword evidence="6" id="KW-1185">Reference proteome</keyword>
<keyword evidence="3" id="KW-0342">GTP-binding</keyword>
<dbReference type="InterPro" id="IPR045058">
    <property type="entry name" value="GIMA/IAN/Toc"/>
</dbReference>
<dbReference type="InterPro" id="IPR027417">
    <property type="entry name" value="P-loop_NTPase"/>
</dbReference>
<comment type="caution">
    <text evidence="5">The sequence shown here is derived from an EMBL/GenBank/DDBJ whole genome shotgun (WGS) entry which is preliminary data.</text>
</comment>
<gene>
    <name evidence="5" type="ORF">FQN60_002970</name>
</gene>
<dbReference type="Proteomes" id="UP000327493">
    <property type="component" value="Chromosome 21"/>
</dbReference>
<evidence type="ECO:0000313" key="5">
    <source>
        <dbReference type="EMBL" id="KAA8581389.1"/>
    </source>
</evidence>
<keyword evidence="2" id="KW-0547">Nucleotide-binding</keyword>
<dbReference type="PROSITE" id="PS51720">
    <property type="entry name" value="G_AIG1"/>
    <property type="match status" value="1"/>
</dbReference>
<feature type="domain" description="AIG1-type G" evidence="4">
    <location>
        <begin position="5"/>
        <end position="206"/>
    </location>
</feature>
<protein>
    <recommendedName>
        <fullName evidence="4">AIG1-type G domain-containing protein</fullName>
    </recommendedName>
</protein>
<organism evidence="5 6">
    <name type="scientific">Etheostoma spectabile</name>
    <name type="common">orangethroat darter</name>
    <dbReference type="NCBI Taxonomy" id="54343"/>
    <lineage>
        <taxon>Eukaryota</taxon>
        <taxon>Metazoa</taxon>
        <taxon>Chordata</taxon>
        <taxon>Craniata</taxon>
        <taxon>Vertebrata</taxon>
        <taxon>Euteleostomi</taxon>
        <taxon>Actinopterygii</taxon>
        <taxon>Neopterygii</taxon>
        <taxon>Teleostei</taxon>
        <taxon>Neoteleostei</taxon>
        <taxon>Acanthomorphata</taxon>
        <taxon>Eupercaria</taxon>
        <taxon>Perciformes</taxon>
        <taxon>Percoidei</taxon>
        <taxon>Percidae</taxon>
        <taxon>Etheostomatinae</taxon>
        <taxon>Etheostoma</taxon>
    </lineage>
</organism>
<dbReference type="InterPro" id="IPR006703">
    <property type="entry name" value="G_AIG1"/>
</dbReference>
<evidence type="ECO:0000256" key="1">
    <source>
        <dbReference type="ARBA" id="ARBA00008535"/>
    </source>
</evidence>
<dbReference type="EMBL" id="VOFY01000021">
    <property type="protein sequence ID" value="KAA8581389.1"/>
    <property type="molecule type" value="Genomic_DNA"/>
</dbReference>